<proteinExistence type="predicted"/>
<dbReference type="AlphaFoldDB" id="A0AAI9YCN1"/>
<organism evidence="2 3">
    <name type="scientific">Colletotrichum cuscutae</name>
    <dbReference type="NCBI Taxonomy" id="1209917"/>
    <lineage>
        <taxon>Eukaryota</taxon>
        <taxon>Fungi</taxon>
        <taxon>Dikarya</taxon>
        <taxon>Ascomycota</taxon>
        <taxon>Pezizomycotina</taxon>
        <taxon>Sordariomycetes</taxon>
        <taxon>Hypocreomycetidae</taxon>
        <taxon>Glomerellales</taxon>
        <taxon>Glomerellaceae</taxon>
        <taxon>Colletotrichum</taxon>
        <taxon>Colletotrichum acutatum species complex</taxon>
    </lineage>
</organism>
<gene>
    <name evidence="2" type="ORF">CCUS01_13139</name>
</gene>
<reference evidence="2" key="1">
    <citation type="submission" date="2016-11" db="EMBL/GenBank/DDBJ databases">
        <title>The genome sequence of Colletotrichum cuscutae.</title>
        <authorList>
            <person name="Baroncelli R."/>
        </authorList>
    </citation>
    <scope>NUCLEOTIDE SEQUENCE</scope>
    <source>
        <strain evidence="2">IMI 304802</strain>
    </source>
</reference>
<comment type="caution">
    <text evidence="2">The sequence shown here is derived from an EMBL/GenBank/DDBJ whole genome shotgun (WGS) entry which is preliminary data.</text>
</comment>
<sequence length="147" mass="16568">MYPTTNKTMDNDFDSAPTSRYLGNHLTSPPPSAPASSTYLFTHGQRRPRRGHLFRLQLSMSIPPMRNPGCAYSPDSKAHYFVPLPRVYDYESLSNTTASHSSLTIDLFPNASILSSEYLQSAFTQPKSPLAFAFTHMRMRLLIQSHL</sequence>
<name>A0AAI9YCN1_9PEZI</name>
<evidence type="ECO:0000313" key="3">
    <source>
        <dbReference type="Proteomes" id="UP001239213"/>
    </source>
</evidence>
<dbReference type="Proteomes" id="UP001239213">
    <property type="component" value="Unassembled WGS sequence"/>
</dbReference>
<accession>A0AAI9YCN1</accession>
<protein>
    <submittedName>
        <fullName evidence="2">Uncharacterized protein</fullName>
    </submittedName>
</protein>
<feature type="region of interest" description="Disordered" evidence="1">
    <location>
        <begin position="1"/>
        <end position="35"/>
    </location>
</feature>
<evidence type="ECO:0000313" key="2">
    <source>
        <dbReference type="EMBL" id="KAK1497352.1"/>
    </source>
</evidence>
<keyword evidence="3" id="KW-1185">Reference proteome</keyword>
<dbReference type="EMBL" id="MPDP01000009">
    <property type="protein sequence ID" value="KAK1497352.1"/>
    <property type="molecule type" value="Genomic_DNA"/>
</dbReference>
<evidence type="ECO:0000256" key="1">
    <source>
        <dbReference type="SAM" id="MobiDB-lite"/>
    </source>
</evidence>